<proteinExistence type="predicted"/>
<dbReference type="Gene3D" id="1.10.600.10">
    <property type="entry name" value="Farnesyl Diphosphate Synthase"/>
    <property type="match status" value="1"/>
</dbReference>
<dbReference type="SUPFAM" id="SSF48576">
    <property type="entry name" value="Terpenoid synthases"/>
    <property type="match status" value="1"/>
</dbReference>
<name>A0ABX9Q9W8_9BACT</name>
<dbReference type="InterPro" id="IPR002060">
    <property type="entry name" value="Squ/phyt_synthse"/>
</dbReference>
<keyword evidence="4" id="KW-1185">Reference proteome</keyword>
<organism evidence="3 4">
    <name type="scientific">Corallococcus praedator</name>
    <dbReference type="NCBI Taxonomy" id="2316724"/>
    <lineage>
        <taxon>Bacteria</taxon>
        <taxon>Pseudomonadati</taxon>
        <taxon>Myxococcota</taxon>
        <taxon>Myxococcia</taxon>
        <taxon>Myxococcales</taxon>
        <taxon>Cystobacterineae</taxon>
        <taxon>Myxococcaceae</taxon>
        <taxon>Corallococcus</taxon>
    </lineage>
</organism>
<protein>
    <recommendedName>
        <fullName evidence="5">Squalene/phytoene synthase family protein</fullName>
    </recommendedName>
</protein>
<sequence>MVPPHRRGQRPPPGVPREARAEAPGSGDPRGSCPGPRGPGDAEAHRRPGPLKYAWGGAAHREAPFRCPAPGGGPGCDAASAPGPARCEAARVLHVRACVDARLVAVTGPGGARPFAKDGSLSDASLVTALPLRDDELADFLERTSRTFALAIPLLDEPLRSEVGLGYLLLRVADTLEDAAPWSREERREALAGFEALLQEDPQADAEAMVRGWLSRRPTENAGYLELLGRTPALLASLDALRTEAGAILRHFVLKTVQGMREVLAGATTEGLLTLHSLQALRDYCYIVAGLVGELLTDLFVLDPRLAPYSPNLRALAPLFGEGLQLVNILKDVRQDRQEGRALLPADVQIQDVERLAGEDLVAAARYVRALYGAGAPRDVLAFTTLPLLLAQATLELLIRDGAGAKVSRAVVHAQMDALQAALERGQLPEAVEALAGPVPGGP</sequence>
<dbReference type="InterPro" id="IPR019845">
    <property type="entry name" value="Squalene/phytoene_synthase_CS"/>
</dbReference>
<comment type="caution">
    <text evidence="3">The sequence shown here is derived from an EMBL/GenBank/DDBJ whole genome shotgun (WGS) entry which is preliminary data.</text>
</comment>
<dbReference type="InterPro" id="IPR008949">
    <property type="entry name" value="Isoprenoid_synthase_dom_sf"/>
</dbReference>
<evidence type="ECO:0000256" key="2">
    <source>
        <dbReference type="SAM" id="MobiDB-lite"/>
    </source>
</evidence>
<accession>A0ABX9Q9W8</accession>
<evidence type="ECO:0000313" key="4">
    <source>
        <dbReference type="Proteomes" id="UP000278907"/>
    </source>
</evidence>
<feature type="region of interest" description="Disordered" evidence="2">
    <location>
        <begin position="1"/>
        <end position="54"/>
    </location>
</feature>
<evidence type="ECO:0008006" key="5">
    <source>
        <dbReference type="Google" id="ProtNLM"/>
    </source>
</evidence>
<keyword evidence="1" id="KW-0808">Transferase</keyword>
<evidence type="ECO:0000313" key="3">
    <source>
        <dbReference type="EMBL" id="RKH93738.1"/>
    </source>
</evidence>
<dbReference type="PROSITE" id="PS01044">
    <property type="entry name" value="SQUALEN_PHYTOEN_SYN_1"/>
    <property type="match status" value="1"/>
</dbReference>
<dbReference type="EMBL" id="RAWI01000398">
    <property type="protein sequence ID" value="RKH93738.1"/>
    <property type="molecule type" value="Genomic_DNA"/>
</dbReference>
<dbReference type="SFLD" id="SFLDG01018">
    <property type="entry name" value="Squalene/Phytoene_Synthase_Lik"/>
    <property type="match status" value="1"/>
</dbReference>
<dbReference type="Proteomes" id="UP000278907">
    <property type="component" value="Unassembled WGS sequence"/>
</dbReference>
<evidence type="ECO:0000256" key="1">
    <source>
        <dbReference type="ARBA" id="ARBA00022679"/>
    </source>
</evidence>
<feature type="compositionally biased region" description="Low complexity" evidence="2">
    <location>
        <begin position="24"/>
        <end position="39"/>
    </location>
</feature>
<dbReference type="PANTHER" id="PTHR11626">
    <property type="entry name" value="FARNESYL-DIPHOSPHATE FARNESYLTRANSFERASE"/>
    <property type="match status" value="1"/>
</dbReference>
<dbReference type="PANTHER" id="PTHR11626:SF2">
    <property type="entry name" value="SQUALENE SYNTHASE"/>
    <property type="match status" value="1"/>
</dbReference>
<gene>
    <name evidence="3" type="ORF">D7Y13_34020</name>
</gene>
<reference evidence="3 4" key="1">
    <citation type="submission" date="2018-09" db="EMBL/GenBank/DDBJ databases">
        <authorList>
            <person name="Livingstone P.G."/>
            <person name="Whitworth D.E."/>
        </authorList>
    </citation>
    <scope>NUCLEOTIDE SEQUENCE [LARGE SCALE GENOMIC DNA]</scope>
    <source>
        <strain evidence="3 4">CA031B</strain>
    </source>
</reference>
<dbReference type="Pfam" id="PF00494">
    <property type="entry name" value="SQS_PSY"/>
    <property type="match status" value="1"/>
</dbReference>
<dbReference type="InterPro" id="IPR044844">
    <property type="entry name" value="Trans_IPPS_euk-type"/>
</dbReference>
<dbReference type="SFLD" id="SFLDS00005">
    <property type="entry name" value="Isoprenoid_Synthase_Type_I"/>
    <property type="match status" value="1"/>
</dbReference>